<gene>
    <name evidence="2" type="ORF">GCM10023186_28030</name>
</gene>
<dbReference type="PROSITE" id="PS51257">
    <property type="entry name" value="PROKAR_LIPOPROTEIN"/>
    <property type="match status" value="1"/>
</dbReference>
<organism evidence="2 3">
    <name type="scientific">Hymenobacter koreensis</name>
    <dbReference type="NCBI Taxonomy" id="1084523"/>
    <lineage>
        <taxon>Bacteria</taxon>
        <taxon>Pseudomonadati</taxon>
        <taxon>Bacteroidota</taxon>
        <taxon>Cytophagia</taxon>
        <taxon>Cytophagales</taxon>
        <taxon>Hymenobacteraceae</taxon>
        <taxon>Hymenobacter</taxon>
    </lineage>
</organism>
<feature type="signal peptide" evidence="1">
    <location>
        <begin position="1"/>
        <end position="20"/>
    </location>
</feature>
<sequence>MNFKCVPVALLALTFGFSSCDTDKAEPTPALRTKMDYASLTATTKYTESFKDASGQSTVDLTASNTRLDMFTEFNNYMALVATTTAPSTLDVTKLRSMYTGSTFSNAALNTSGLQLRNTTAASFSATGAEAARTYIDNNITLLADASRSVNTPAAPGVAGRIGRYLVDGKGVEVNQVIQKALIGAVLLDQIDHMLLSDQALNANNSKTVDGKPYSELEHNWDLAYGYMTSKPIMTTVFDANNRERFLAGYLNEKNASASPGVYMAFLKGRAAIVNNDKAEVKNQANIIRTELEKTIALSAVSYLNSWKSNPDLAAKTHALAEGLGFIYSLRFCSKYGADAAFSDGVLNPLTAGTNGVWSLTNAQADVAINAIKAKFNIQ</sequence>
<name>A0ABP8J4V2_9BACT</name>
<evidence type="ECO:0000313" key="2">
    <source>
        <dbReference type="EMBL" id="GAA4385053.1"/>
    </source>
</evidence>
<dbReference type="RefSeq" id="WP_345225222.1">
    <property type="nucleotide sequence ID" value="NZ_BAABHA010000010.1"/>
</dbReference>
<feature type="chain" id="PRO_5047399984" evidence="1">
    <location>
        <begin position="21"/>
        <end position="379"/>
    </location>
</feature>
<reference evidence="3" key="1">
    <citation type="journal article" date="2019" name="Int. J. Syst. Evol. Microbiol.">
        <title>The Global Catalogue of Microorganisms (GCM) 10K type strain sequencing project: providing services to taxonomists for standard genome sequencing and annotation.</title>
        <authorList>
            <consortium name="The Broad Institute Genomics Platform"/>
            <consortium name="The Broad Institute Genome Sequencing Center for Infectious Disease"/>
            <person name="Wu L."/>
            <person name="Ma J."/>
        </authorList>
    </citation>
    <scope>NUCLEOTIDE SEQUENCE [LARGE SCALE GENOMIC DNA]</scope>
    <source>
        <strain evidence="3">JCM 17924</strain>
    </source>
</reference>
<accession>A0ABP8J4V2</accession>
<evidence type="ECO:0000256" key="1">
    <source>
        <dbReference type="SAM" id="SignalP"/>
    </source>
</evidence>
<dbReference type="EMBL" id="BAABHA010000010">
    <property type="protein sequence ID" value="GAA4385053.1"/>
    <property type="molecule type" value="Genomic_DNA"/>
</dbReference>
<proteinExistence type="predicted"/>
<dbReference type="Proteomes" id="UP001500454">
    <property type="component" value="Unassembled WGS sequence"/>
</dbReference>
<protein>
    <submittedName>
        <fullName evidence="2">DUF4856 domain-containing protein</fullName>
    </submittedName>
</protein>
<evidence type="ECO:0000313" key="3">
    <source>
        <dbReference type="Proteomes" id="UP001500454"/>
    </source>
</evidence>
<dbReference type="Pfam" id="PF16148">
    <property type="entry name" value="DUF4856"/>
    <property type="match status" value="1"/>
</dbReference>
<dbReference type="InterPro" id="IPR032331">
    <property type="entry name" value="DUF4856"/>
</dbReference>
<comment type="caution">
    <text evidence="2">The sequence shown here is derived from an EMBL/GenBank/DDBJ whole genome shotgun (WGS) entry which is preliminary data.</text>
</comment>
<keyword evidence="3" id="KW-1185">Reference proteome</keyword>
<keyword evidence="1" id="KW-0732">Signal</keyword>